<keyword evidence="1" id="KW-0805">Transcription regulation</keyword>
<evidence type="ECO:0000313" key="6">
    <source>
        <dbReference type="EMBL" id="MBB4943637.1"/>
    </source>
</evidence>
<evidence type="ECO:0000256" key="2">
    <source>
        <dbReference type="ARBA" id="ARBA00023125"/>
    </source>
</evidence>
<dbReference type="GO" id="GO:0045892">
    <property type="term" value="P:negative regulation of DNA-templated transcription"/>
    <property type="evidence" value="ECO:0007669"/>
    <property type="project" value="InterPro"/>
</dbReference>
<dbReference type="GO" id="GO:0000976">
    <property type="term" value="F:transcription cis-regulatory region binding"/>
    <property type="evidence" value="ECO:0007669"/>
    <property type="project" value="TreeGrafter"/>
</dbReference>
<dbReference type="InterPro" id="IPR001647">
    <property type="entry name" value="HTH_TetR"/>
</dbReference>
<accession>A0A7W7S4P3</accession>
<sequence>MAVFAGQGDARRSMALLWRTPGPGAVRAAPGPRPGLSVDVIVDAAIAVADEQGMAALSMRAVGERLGRTGMALYTYVPSKSELVDLMHDRVLAELPTGYGPAEGWRAAVTSWAWDTWAFYLRHPWVLQVSQARPALGPNEYVMLETVLGILRETGLGAGVLRRVVGTLFHFVRGSAQTVAETRQAPAATGVSDEEWWHARSALLKEVAPDFAERFPTVAWLESEGTPRLTDEREDVPHLEREAKETFGVGLAVLLDGIEAAVSRAGGQGSG</sequence>
<proteinExistence type="predicted"/>
<keyword evidence="2 4" id="KW-0238">DNA-binding</keyword>
<comment type="caution">
    <text evidence="6">The sequence shown here is derived from an EMBL/GenBank/DDBJ whole genome shotgun (WGS) entry which is preliminary data.</text>
</comment>
<dbReference type="InterPro" id="IPR036271">
    <property type="entry name" value="Tet_transcr_reg_TetR-rel_C_sf"/>
</dbReference>
<dbReference type="InterPro" id="IPR050109">
    <property type="entry name" value="HTH-type_TetR-like_transc_reg"/>
</dbReference>
<feature type="DNA-binding region" description="H-T-H motif" evidence="4">
    <location>
        <begin position="58"/>
        <end position="77"/>
    </location>
</feature>
<dbReference type="Pfam" id="PF02909">
    <property type="entry name" value="TetR_C_1"/>
    <property type="match status" value="1"/>
</dbReference>
<protein>
    <submittedName>
        <fullName evidence="6">AcrR family transcriptional regulator</fullName>
    </submittedName>
</protein>
<dbReference type="PANTHER" id="PTHR30055:SF151">
    <property type="entry name" value="TRANSCRIPTIONAL REGULATORY PROTEIN"/>
    <property type="match status" value="1"/>
</dbReference>
<dbReference type="InterPro" id="IPR009057">
    <property type="entry name" value="Homeodomain-like_sf"/>
</dbReference>
<feature type="domain" description="HTH tetR-type" evidence="5">
    <location>
        <begin position="35"/>
        <end position="95"/>
    </location>
</feature>
<reference evidence="6 7" key="1">
    <citation type="submission" date="2020-08" db="EMBL/GenBank/DDBJ databases">
        <title>Sequencing the genomes of 1000 actinobacteria strains.</title>
        <authorList>
            <person name="Klenk H.-P."/>
        </authorList>
    </citation>
    <scope>NUCLEOTIDE SEQUENCE [LARGE SCALE GENOMIC DNA]</scope>
    <source>
        <strain evidence="6 7">DSM 43023</strain>
    </source>
</reference>
<dbReference type="GO" id="GO:0003700">
    <property type="term" value="F:DNA-binding transcription factor activity"/>
    <property type="evidence" value="ECO:0007669"/>
    <property type="project" value="TreeGrafter"/>
</dbReference>
<dbReference type="InterPro" id="IPR004111">
    <property type="entry name" value="Repressor_TetR_C"/>
</dbReference>
<evidence type="ECO:0000313" key="7">
    <source>
        <dbReference type="Proteomes" id="UP000534286"/>
    </source>
</evidence>
<evidence type="ECO:0000256" key="4">
    <source>
        <dbReference type="PROSITE-ProRule" id="PRU00335"/>
    </source>
</evidence>
<keyword evidence="3" id="KW-0804">Transcription</keyword>
<dbReference type="Gene3D" id="1.10.10.60">
    <property type="entry name" value="Homeodomain-like"/>
    <property type="match status" value="1"/>
</dbReference>
<dbReference type="SUPFAM" id="SSF48498">
    <property type="entry name" value="Tetracyclin repressor-like, C-terminal domain"/>
    <property type="match status" value="1"/>
</dbReference>
<dbReference type="PROSITE" id="PS50977">
    <property type="entry name" value="HTH_TETR_2"/>
    <property type="match status" value="1"/>
</dbReference>
<keyword evidence="7" id="KW-1185">Reference proteome</keyword>
<dbReference type="RefSeq" id="WP_184759409.1">
    <property type="nucleotide sequence ID" value="NZ_BAABEK010000096.1"/>
</dbReference>
<dbReference type="AlphaFoldDB" id="A0A7W7S4P3"/>
<dbReference type="PANTHER" id="PTHR30055">
    <property type="entry name" value="HTH-TYPE TRANSCRIPTIONAL REGULATOR RUTR"/>
    <property type="match status" value="1"/>
</dbReference>
<dbReference type="Gene3D" id="1.10.357.10">
    <property type="entry name" value="Tetracycline Repressor, domain 2"/>
    <property type="match status" value="1"/>
</dbReference>
<evidence type="ECO:0000259" key="5">
    <source>
        <dbReference type="PROSITE" id="PS50977"/>
    </source>
</evidence>
<name>A0A7W7S4P3_9ACTN</name>
<organism evidence="6 7">
    <name type="scientific">Streptosporangium album</name>
    <dbReference type="NCBI Taxonomy" id="47479"/>
    <lineage>
        <taxon>Bacteria</taxon>
        <taxon>Bacillati</taxon>
        <taxon>Actinomycetota</taxon>
        <taxon>Actinomycetes</taxon>
        <taxon>Streptosporangiales</taxon>
        <taxon>Streptosporangiaceae</taxon>
        <taxon>Streptosporangium</taxon>
    </lineage>
</organism>
<evidence type="ECO:0000256" key="3">
    <source>
        <dbReference type="ARBA" id="ARBA00023163"/>
    </source>
</evidence>
<evidence type="ECO:0000256" key="1">
    <source>
        <dbReference type="ARBA" id="ARBA00023015"/>
    </source>
</evidence>
<gene>
    <name evidence="6" type="ORF">FHR32_008037</name>
</gene>
<dbReference type="SUPFAM" id="SSF46689">
    <property type="entry name" value="Homeodomain-like"/>
    <property type="match status" value="1"/>
</dbReference>
<dbReference type="Proteomes" id="UP000534286">
    <property type="component" value="Unassembled WGS sequence"/>
</dbReference>
<dbReference type="EMBL" id="JACHJU010000005">
    <property type="protein sequence ID" value="MBB4943637.1"/>
    <property type="molecule type" value="Genomic_DNA"/>
</dbReference>
<dbReference type="Pfam" id="PF00440">
    <property type="entry name" value="TetR_N"/>
    <property type="match status" value="1"/>
</dbReference>